<evidence type="ECO:0000313" key="1">
    <source>
        <dbReference type="EMBL" id="MCT7968486.1"/>
    </source>
</evidence>
<dbReference type="PANTHER" id="PTHR35586:SF1">
    <property type="entry name" value="SLL1691 PROTEIN"/>
    <property type="match status" value="1"/>
</dbReference>
<dbReference type="Proteomes" id="UP001525890">
    <property type="component" value="Unassembled WGS sequence"/>
</dbReference>
<protein>
    <submittedName>
        <fullName evidence="1">Transposase</fullName>
    </submittedName>
</protein>
<name>A0ABT2MUQ8_9CYAN</name>
<sequence length="334" mass="39928">MEYESVKADYDAPWKEALTLYFEPFLSFFFPEIHSQIDWSQPYQSLDKELLELGRDSDTGTQFPDKLFEVKLITGTILWILIHVEVQSQSVIDFPKRIYRYNYRAFDQYDKPVVSLAILGDEQPSWRPTEYVYTLDGYELKLKFPTVKLLDYQTRWEELESEQNPFALMVMAHLKTQVTNRKMDERKQWKWILIRSLFERGYRREEVENLFRFIDRMMSLPKQLEQQLRIQLIEYREERQMPFISPMEELIREEAMEQGLEQGIQRGLEQGTLQNQRENILELLEVRFGEVPQSVVEAVNRLEEISTLKQLLRQTISVGSIAEFEQLLNPRTDS</sequence>
<evidence type="ECO:0000313" key="2">
    <source>
        <dbReference type="Proteomes" id="UP001525890"/>
    </source>
</evidence>
<dbReference type="RefSeq" id="WP_368007996.1">
    <property type="nucleotide sequence ID" value="NZ_JAMXFF010000032.1"/>
</dbReference>
<proteinExistence type="predicted"/>
<organism evidence="1 2">
    <name type="scientific">Laspinema palackyanum D2a</name>
    <dbReference type="NCBI Taxonomy" id="2953684"/>
    <lineage>
        <taxon>Bacteria</taxon>
        <taxon>Bacillati</taxon>
        <taxon>Cyanobacteriota</taxon>
        <taxon>Cyanophyceae</taxon>
        <taxon>Oscillatoriophycideae</taxon>
        <taxon>Oscillatoriales</taxon>
        <taxon>Laspinemataceae</taxon>
        <taxon>Laspinema</taxon>
        <taxon>Laspinema palackyanum</taxon>
    </lineage>
</organism>
<keyword evidence="2" id="KW-1185">Reference proteome</keyword>
<dbReference type="EMBL" id="JAMXFF010000032">
    <property type="protein sequence ID" value="MCT7968486.1"/>
    <property type="molecule type" value="Genomic_DNA"/>
</dbReference>
<comment type="caution">
    <text evidence="1">The sequence shown here is derived from an EMBL/GenBank/DDBJ whole genome shotgun (WGS) entry which is preliminary data.</text>
</comment>
<reference evidence="1 2" key="1">
    <citation type="journal article" date="2022" name="Front. Microbiol.">
        <title>High genomic differentiation and limited gene flow indicate recent cryptic speciation within the genus Laspinema (cyanobacteria).</title>
        <authorList>
            <person name="Stanojkovic A."/>
            <person name="Skoupy S."/>
            <person name="Skaloud P."/>
            <person name="Dvorak P."/>
        </authorList>
    </citation>
    <scope>NUCLEOTIDE SEQUENCE [LARGE SCALE GENOMIC DNA]</scope>
    <source>
        <strain evidence="1 2">D2a</strain>
    </source>
</reference>
<gene>
    <name evidence="1" type="ORF">NG799_19435</name>
</gene>
<dbReference type="PANTHER" id="PTHR35586">
    <property type="entry name" value="SLL1691 PROTEIN"/>
    <property type="match status" value="1"/>
</dbReference>
<accession>A0ABT2MUQ8</accession>